<dbReference type="InterPro" id="IPR010285">
    <property type="entry name" value="DNA_helicase_pif1-like_DEAD"/>
</dbReference>
<name>A0ABD2W733_9HYME</name>
<dbReference type="EC" id="5.6.2.3" evidence="1"/>
<reference evidence="5 6" key="1">
    <citation type="journal article" date="2024" name="bioRxiv">
        <title>A reference genome for Trichogramma kaykai: A tiny desert-dwelling parasitoid wasp with competing sex-ratio distorters.</title>
        <authorList>
            <person name="Culotta J."/>
            <person name="Lindsey A.R."/>
        </authorList>
    </citation>
    <scope>NUCLEOTIDE SEQUENCE [LARGE SCALE GENOMIC DNA]</scope>
    <source>
        <strain evidence="5 6">KSX58</strain>
    </source>
</reference>
<feature type="domain" description="Coiled-coil protein 142 C-terminal" evidence="3">
    <location>
        <begin position="707"/>
        <end position="869"/>
    </location>
</feature>
<dbReference type="GO" id="GO:0005524">
    <property type="term" value="F:ATP binding"/>
    <property type="evidence" value="ECO:0007669"/>
    <property type="project" value="UniProtKB-KW"/>
</dbReference>
<dbReference type="Gene3D" id="3.40.50.300">
    <property type="entry name" value="P-loop containing nucleotide triphosphate hydrolases"/>
    <property type="match status" value="1"/>
</dbReference>
<dbReference type="InterPro" id="IPR051055">
    <property type="entry name" value="PIF1_helicase"/>
</dbReference>
<sequence>MYSANNNMDPGPIPYELADLTYVEQMLIVRVHPVVSLFRLNGNQYFYTGNVINFKQNVQEFIDELPIDHRILPVTFVINKTTVAGVTQFRVRSENVLSALVWLKKNNIYYKSVVISYENLRILPTDGNVLYLLPNVSSHLRNNDNIEFDDLAGSDKNFIRDNSIVQLGNIDQQRIIDAELHLNNPSTEELMNLRLWDTTDSSSIDAKSGYYQFKPKRDDSNIQRFNNVITQIWRADTDLTSILDLHAVISYVAKYASKAETSSKLYVEIMNDLCRHSNENTTARSIIIKLIISCCTEDKVCKNIQSVIDKCITRPAEYENLSLLQFVKTITTVGLKYRKNIKEKIVIVYLKYVEGDLETAELYYKQQCMLQIPFQNNVKNLVQHINSEYQKWYSLYTEYELSPVNSLDMTNSGEVCYSDNEEENDEKRSNAFELLSSTVSENLDESLGQRLIDVTHDWSFDNCKYPSTLEVTEFLSKYKNISASALLQKKEKKMRLSSDQRKVFDLCKAQIDHIKFDKTDHIYMRIIVQGKAGSGTSTIISIKFEPLSGESLRKYQLSNKNIKFVIIDEMSMVGGRLLHQIEKRCHDLFPTSDEPFAGLFVYMFSDFKQLPPVKDSPLYYNTSKDSQTASGSIASNSFEKFVELTTTHRQDGDVVFAEMLERVACGTITTADYKLLANRRRSIGKFTGTNTGGKFVNNFNFLTSMSNKFRSNINDSRNLVKTNIPVEDQIIVMHRLDHSIHIFRLWVIQETRIIAKSWSLKIFFLITKFDVVHCVSFLTQLKIHLDQFDAYAKITNVQLYANTKMRAKIHLEIIENMQLLEKSPHLCMDILSKICQNRSLRMLRECVPDYLYKIQNFSEAPIANEYVSLYCGKMI</sequence>
<organism evidence="5 6">
    <name type="scientific">Trichogramma kaykai</name>
    <dbReference type="NCBI Taxonomy" id="54128"/>
    <lineage>
        <taxon>Eukaryota</taxon>
        <taxon>Metazoa</taxon>
        <taxon>Ecdysozoa</taxon>
        <taxon>Arthropoda</taxon>
        <taxon>Hexapoda</taxon>
        <taxon>Insecta</taxon>
        <taxon>Pterygota</taxon>
        <taxon>Neoptera</taxon>
        <taxon>Endopterygota</taxon>
        <taxon>Hymenoptera</taxon>
        <taxon>Apocrita</taxon>
        <taxon>Proctotrupomorpha</taxon>
        <taxon>Chalcidoidea</taxon>
        <taxon>Trichogrammatidae</taxon>
        <taxon>Trichogramma</taxon>
    </lineage>
</organism>
<dbReference type="GO" id="GO:0043139">
    <property type="term" value="F:5'-3' DNA helicase activity"/>
    <property type="evidence" value="ECO:0007669"/>
    <property type="project" value="UniProtKB-EC"/>
</dbReference>
<feature type="domain" description="DNA helicase Pif1-like DEAD-box helicase" evidence="2">
    <location>
        <begin position="560"/>
        <end position="669"/>
    </location>
</feature>
<keyword evidence="1" id="KW-0234">DNA repair</keyword>
<comment type="cofactor">
    <cofactor evidence="1">
        <name>Mg(2+)</name>
        <dbReference type="ChEBI" id="CHEBI:18420"/>
    </cofactor>
</comment>
<dbReference type="AlphaFoldDB" id="A0ABD2W733"/>
<dbReference type="GO" id="GO:0006281">
    <property type="term" value="P:DNA repair"/>
    <property type="evidence" value="ECO:0007669"/>
    <property type="project" value="UniProtKB-KW"/>
</dbReference>
<dbReference type="Pfam" id="PF14923">
    <property type="entry name" value="CCDC142"/>
    <property type="match status" value="1"/>
</dbReference>
<dbReference type="GO" id="GO:0006310">
    <property type="term" value="P:DNA recombination"/>
    <property type="evidence" value="ECO:0007669"/>
    <property type="project" value="UniProtKB-KW"/>
</dbReference>
<dbReference type="InterPro" id="IPR055350">
    <property type="entry name" value="CCDC142_C"/>
</dbReference>
<keyword evidence="1" id="KW-0233">DNA recombination</keyword>
<evidence type="ECO:0000256" key="1">
    <source>
        <dbReference type="RuleBase" id="RU363044"/>
    </source>
</evidence>
<keyword evidence="1" id="KW-0547">Nucleotide-binding</keyword>
<evidence type="ECO:0000313" key="6">
    <source>
        <dbReference type="Proteomes" id="UP001627154"/>
    </source>
</evidence>
<evidence type="ECO:0000259" key="4">
    <source>
        <dbReference type="Pfam" id="PF20209"/>
    </source>
</evidence>
<evidence type="ECO:0000259" key="2">
    <source>
        <dbReference type="Pfam" id="PF05970"/>
    </source>
</evidence>
<keyword evidence="6" id="KW-1185">Reference proteome</keyword>
<comment type="catalytic activity">
    <reaction evidence="1">
        <text>ATP + H2O = ADP + phosphate + H(+)</text>
        <dbReference type="Rhea" id="RHEA:13065"/>
        <dbReference type="ChEBI" id="CHEBI:15377"/>
        <dbReference type="ChEBI" id="CHEBI:15378"/>
        <dbReference type="ChEBI" id="CHEBI:30616"/>
        <dbReference type="ChEBI" id="CHEBI:43474"/>
        <dbReference type="ChEBI" id="CHEBI:456216"/>
        <dbReference type="EC" id="5.6.2.3"/>
    </reaction>
</comment>
<keyword evidence="1" id="KW-0378">Hydrolase</keyword>
<proteinExistence type="inferred from homology"/>
<dbReference type="GO" id="GO:0016787">
    <property type="term" value="F:hydrolase activity"/>
    <property type="evidence" value="ECO:0007669"/>
    <property type="project" value="UniProtKB-KW"/>
</dbReference>
<keyword evidence="1" id="KW-0227">DNA damage</keyword>
<dbReference type="Pfam" id="PF05970">
    <property type="entry name" value="PIF1"/>
    <property type="match status" value="1"/>
</dbReference>
<accession>A0ABD2W733</accession>
<comment type="similarity">
    <text evidence="1">Belongs to the helicase family.</text>
</comment>
<gene>
    <name evidence="5" type="ORF">TKK_016429</name>
</gene>
<evidence type="ECO:0000313" key="5">
    <source>
        <dbReference type="EMBL" id="KAL3388421.1"/>
    </source>
</evidence>
<dbReference type="PANTHER" id="PTHR47642">
    <property type="entry name" value="ATP-DEPENDENT DNA HELICASE"/>
    <property type="match status" value="1"/>
</dbReference>
<comment type="caution">
    <text evidence="5">The sequence shown here is derived from an EMBL/GenBank/DDBJ whole genome shotgun (WGS) entry which is preliminary data.</text>
</comment>
<dbReference type="InterPro" id="IPR027417">
    <property type="entry name" value="P-loop_NTPase"/>
</dbReference>
<keyword evidence="1" id="KW-0347">Helicase</keyword>
<feature type="domain" description="DUF6570" evidence="4">
    <location>
        <begin position="2"/>
        <end position="121"/>
    </location>
</feature>
<dbReference type="Pfam" id="PF20209">
    <property type="entry name" value="DUF6570"/>
    <property type="match status" value="1"/>
</dbReference>
<protein>
    <recommendedName>
        <fullName evidence="1">ATP-dependent DNA helicase</fullName>
        <ecNumber evidence="1">5.6.2.3</ecNumber>
    </recommendedName>
</protein>
<keyword evidence="1" id="KW-0067">ATP-binding</keyword>
<dbReference type="SUPFAM" id="SSF52540">
    <property type="entry name" value="P-loop containing nucleoside triphosphate hydrolases"/>
    <property type="match status" value="1"/>
</dbReference>
<dbReference type="InterPro" id="IPR046700">
    <property type="entry name" value="DUF6570"/>
</dbReference>
<evidence type="ECO:0000259" key="3">
    <source>
        <dbReference type="Pfam" id="PF14923"/>
    </source>
</evidence>
<dbReference type="Proteomes" id="UP001627154">
    <property type="component" value="Unassembled WGS sequence"/>
</dbReference>
<dbReference type="EMBL" id="JBJJXI010000133">
    <property type="protein sequence ID" value="KAL3388421.1"/>
    <property type="molecule type" value="Genomic_DNA"/>
</dbReference>